<reference evidence="5" key="1">
    <citation type="submission" date="2020-02" db="EMBL/GenBank/DDBJ databases">
        <authorList>
            <person name="Scholz U."/>
            <person name="Mascher M."/>
            <person name="Fiebig A."/>
        </authorList>
    </citation>
    <scope>NUCLEOTIDE SEQUENCE</scope>
</reference>
<dbReference type="Proteomes" id="UP000663760">
    <property type="component" value="Chromosome 10"/>
</dbReference>
<keyword evidence="1" id="KW-0805">Transcription regulation</keyword>
<name>A0A7I8L2H9_SPIIN</name>
<gene>
    <name evidence="5" type="ORF">SI8410_10014927</name>
</gene>
<dbReference type="Pfam" id="PF03514">
    <property type="entry name" value="GRAS"/>
    <property type="match status" value="1"/>
</dbReference>
<organism evidence="5 6">
    <name type="scientific">Spirodela intermedia</name>
    <name type="common">Intermediate duckweed</name>
    <dbReference type="NCBI Taxonomy" id="51605"/>
    <lineage>
        <taxon>Eukaryota</taxon>
        <taxon>Viridiplantae</taxon>
        <taxon>Streptophyta</taxon>
        <taxon>Embryophyta</taxon>
        <taxon>Tracheophyta</taxon>
        <taxon>Spermatophyta</taxon>
        <taxon>Magnoliopsida</taxon>
        <taxon>Liliopsida</taxon>
        <taxon>Araceae</taxon>
        <taxon>Lemnoideae</taxon>
        <taxon>Spirodela</taxon>
    </lineage>
</organism>
<accession>A0A7I8L2H9</accession>
<dbReference type="PANTHER" id="PTHR31636">
    <property type="entry name" value="OSJNBA0084A10.13 PROTEIN-RELATED"/>
    <property type="match status" value="1"/>
</dbReference>
<evidence type="ECO:0000313" key="6">
    <source>
        <dbReference type="Proteomes" id="UP000663760"/>
    </source>
</evidence>
<evidence type="ECO:0000256" key="3">
    <source>
        <dbReference type="PROSITE-ProRule" id="PRU01191"/>
    </source>
</evidence>
<comment type="caution">
    <text evidence="3">Lacks conserved residue(s) required for the propagation of feature annotation.</text>
</comment>
<dbReference type="EMBL" id="LR746273">
    <property type="protein sequence ID" value="CAA7404249.1"/>
    <property type="molecule type" value="Genomic_DNA"/>
</dbReference>
<evidence type="ECO:0000256" key="1">
    <source>
        <dbReference type="ARBA" id="ARBA00023015"/>
    </source>
</evidence>
<feature type="region of interest" description="SAW" evidence="3">
    <location>
        <begin position="408"/>
        <end position="486"/>
    </location>
</feature>
<dbReference type="InterPro" id="IPR005202">
    <property type="entry name" value="TF_GRAS"/>
</dbReference>
<dbReference type="PROSITE" id="PS50985">
    <property type="entry name" value="GRAS"/>
    <property type="match status" value="1"/>
</dbReference>
<feature type="region of interest" description="PFYRE" evidence="3">
    <location>
        <begin position="314"/>
        <end position="405"/>
    </location>
</feature>
<comment type="similarity">
    <text evidence="3">Belongs to the GRAS family.</text>
</comment>
<dbReference type="AlphaFoldDB" id="A0A7I8L2H9"/>
<protein>
    <submittedName>
        <fullName evidence="5">Uncharacterized protein</fullName>
    </submittedName>
</protein>
<keyword evidence="2" id="KW-0804">Transcription</keyword>
<dbReference type="OrthoDB" id="1913536at2759"/>
<feature type="compositionally biased region" description="Low complexity" evidence="4">
    <location>
        <begin position="20"/>
        <end position="32"/>
    </location>
</feature>
<evidence type="ECO:0000256" key="2">
    <source>
        <dbReference type="ARBA" id="ARBA00023163"/>
    </source>
</evidence>
<feature type="region of interest" description="VHIID" evidence="3">
    <location>
        <begin position="188"/>
        <end position="253"/>
    </location>
</feature>
<feature type="short sequence motif" description="VHIID" evidence="3">
    <location>
        <begin position="219"/>
        <end position="223"/>
    </location>
</feature>
<keyword evidence="6" id="KW-1185">Reference proteome</keyword>
<evidence type="ECO:0000256" key="4">
    <source>
        <dbReference type="SAM" id="MobiDB-lite"/>
    </source>
</evidence>
<proteinExistence type="inferred from homology"/>
<sequence>MDTLFNPPSLRPDHHHHPLHSTPSSASSTTNHIPHHCLPHQLLPRSAAECCTTASSSTRYMDSDDFSAAAAAASSTTPPSPTRGGSFALPHLPDLAVDLHTAPPGTWATELLLECAAAVSGGATARANEFMWLLNELSSPYGDTHQRLTAYFLRALLALSSSSAESSLRALAAAVDRNRSFESTRRTALRFQEVSPWCTFGHVASNGAILEALDGEPFLHILDLSNTFCTQWPTFLEALATRSGDAPRLRLTAVFGGAALHQVAKEIGARLKKFARLMGIPFDFHAVHHDGDPAELDFDSLGGGGAAASGGAGLAVNCVNTLHGVPSGERRDAMAAALRRLRPKIVTVVEEVADLGPEGGGDFVRSFGESLRFFAAYFNSLEESFPKTSNERLALERAAERAIMDLVAGDPARSTERRETAARWSQRMRAAGFSPLPLSDDVVDDLSALLKRYREGWSMAPPPPPPPAGTFLLWKEQPVVWASAWKPTPPPH</sequence>
<evidence type="ECO:0000313" key="5">
    <source>
        <dbReference type="EMBL" id="CAA7404249.1"/>
    </source>
</evidence>
<feature type="region of interest" description="Disordered" evidence="4">
    <location>
        <begin position="1"/>
        <end position="33"/>
    </location>
</feature>